<name>A0AAW1TPH3_9CUCU</name>
<evidence type="ECO:0000313" key="3">
    <source>
        <dbReference type="Proteomes" id="UP001431783"/>
    </source>
</evidence>
<comment type="caution">
    <text evidence="2">The sequence shown here is derived from an EMBL/GenBank/DDBJ whole genome shotgun (WGS) entry which is preliminary data.</text>
</comment>
<dbReference type="AlphaFoldDB" id="A0AAW1TPH3"/>
<organism evidence="2 3">
    <name type="scientific">Henosepilachna vigintioctopunctata</name>
    <dbReference type="NCBI Taxonomy" id="420089"/>
    <lineage>
        <taxon>Eukaryota</taxon>
        <taxon>Metazoa</taxon>
        <taxon>Ecdysozoa</taxon>
        <taxon>Arthropoda</taxon>
        <taxon>Hexapoda</taxon>
        <taxon>Insecta</taxon>
        <taxon>Pterygota</taxon>
        <taxon>Neoptera</taxon>
        <taxon>Endopterygota</taxon>
        <taxon>Coleoptera</taxon>
        <taxon>Polyphaga</taxon>
        <taxon>Cucujiformia</taxon>
        <taxon>Coccinelloidea</taxon>
        <taxon>Coccinellidae</taxon>
        <taxon>Epilachninae</taxon>
        <taxon>Epilachnini</taxon>
        <taxon>Henosepilachna</taxon>
    </lineage>
</organism>
<sequence length="108" mass="12722">MSYTQSRQILLLNKGRKKRNSPILTDTPEKNAIEEEYQLRNNAKKKFSPHDTEEGKKKMKGKVKRKTQRRQIKGKENKSDDEDCFCLVCLESFGNSRSNEQWIIQCIE</sequence>
<dbReference type="EMBL" id="JARQZJ010000019">
    <property type="protein sequence ID" value="KAK9873402.1"/>
    <property type="molecule type" value="Genomic_DNA"/>
</dbReference>
<dbReference type="Proteomes" id="UP001431783">
    <property type="component" value="Unassembled WGS sequence"/>
</dbReference>
<gene>
    <name evidence="2" type="ORF">WA026_022462</name>
</gene>
<proteinExistence type="predicted"/>
<evidence type="ECO:0000313" key="2">
    <source>
        <dbReference type="EMBL" id="KAK9873402.1"/>
    </source>
</evidence>
<feature type="compositionally biased region" description="Basic residues" evidence="1">
    <location>
        <begin position="57"/>
        <end position="72"/>
    </location>
</feature>
<feature type="region of interest" description="Disordered" evidence="1">
    <location>
        <begin position="39"/>
        <end position="80"/>
    </location>
</feature>
<keyword evidence="3" id="KW-1185">Reference proteome</keyword>
<protein>
    <submittedName>
        <fullName evidence="2">Uncharacterized protein</fullName>
    </submittedName>
</protein>
<evidence type="ECO:0000256" key="1">
    <source>
        <dbReference type="SAM" id="MobiDB-lite"/>
    </source>
</evidence>
<accession>A0AAW1TPH3</accession>
<reference evidence="2 3" key="1">
    <citation type="submission" date="2023-03" db="EMBL/GenBank/DDBJ databases">
        <title>Genome insight into feeding habits of ladybird beetles.</title>
        <authorList>
            <person name="Li H.-S."/>
            <person name="Huang Y.-H."/>
            <person name="Pang H."/>
        </authorList>
    </citation>
    <scope>NUCLEOTIDE SEQUENCE [LARGE SCALE GENOMIC DNA]</scope>
    <source>
        <strain evidence="2">SYSU_2023b</strain>
        <tissue evidence="2">Whole body</tissue>
    </source>
</reference>